<dbReference type="InterPro" id="IPR001279">
    <property type="entry name" value="Metallo-B-lactamas"/>
</dbReference>
<comment type="subcellular location">
    <subcellularLocation>
        <location evidence="1">Cell membrane</location>
        <topology evidence="1">Multi-pass membrane protein</topology>
    </subcellularLocation>
</comment>
<sequence length="777" mass="88249">MNGKYFYFAIAALFGVLTSLFSFLPFLLLTFIYLFLLYRFKRYNRYQLLLVGCLFIIFFLNSEHSSAENNSKLSDSTSTFYLQYIENTKVDGDLLQVTALDRKYKEKLLIRYKIKSQEEKEELKNTNFYGRLCQVTGQLNDPSLAKNPNAFDYRKYLATKQVYKIIELGEHPLKNCAAVKSSPLTMIKELRFRGIHYLEEHFPPEIAALSAALIFGDRSMFDPEVLVDYQKTGIVHLLAISGQHVSLLIGMVFYVGIRIGVTKQFMMNFLLVILPIYAILTGASPSVIRAVLMIFIVLFILRWKKQLKLSPIDAISLTLMIYIFFSPLIILDAGFQLSFSVSFAIIISTSSILPRYQQMISAMVAISIIAQLAALPILLYHFFEISFISIAANLLYIPLFSFVFLPGLYLLFFIQIIFKDTPSFLLNLFMKIITLANSLIEQLADLSFAQLIIGRPNWLNFIVYILIILIIFLLWEAGLQQKRKHIIILLAIVLFTFQNIWNWANPYGEVTMIDVGQGDSILIHYPFGKGSYLIDTGGSVQFEEDEWKKAAKPYEVGRDVVVPFLKGKGIKKLDKLILTHGDSDHIGGTVAVLKEIEVEQIIMPSVAEPSQSELTVIKEANKLGIQVVKVARGSQWENGKSLFYVLSPEKNYQGERNSGSIVIIANIGGLKWFFGGDLDREGEDRIIRKYPNLDIDILKVGHHGSKTSSSEKFINSITPTISLISVGERNRYGHPDNEVLEQLAKTTIYRTDLHGAITYRFYGESGTFSSFLHNIKQ</sequence>
<feature type="transmembrane region" description="Helical" evidence="6">
    <location>
        <begin position="269"/>
        <end position="301"/>
    </location>
</feature>
<dbReference type="Proteomes" id="UP001241748">
    <property type="component" value="Unassembled WGS sequence"/>
</dbReference>
<evidence type="ECO:0000256" key="5">
    <source>
        <dbReference type="ARBA" id="ARBA00023136"/>
    </source>
</evidence>
<dbReference type="InterPro" id="IPR025405">
    <property type="entry name" value="DUF4131"/>
</dbReference>
<keyword evidence="3 6" id="KW-0812">Transmembrane</keyword>
<dbReference type="SUPFAM" id="SSF56281">
    <property type="entry name" value="Metallo-hydrolase/oxidoreductase"/>
    <property type="match status" value="1"/>
</dbReference>
<dbReference type="InterPro" id="IPR004797">
    <property type="entry name" value="Competence_ComEC/Rec2"/>
</dbReference>
<organism evidence="8 9">
    <name type="scientific">Neobacillus driksii</name>
    <dbReference type="NCBI Taxonomy" id="3035913"/>
    <lineage>
        <taxon>Bacteria</taxon>
        <taxon>Bacillati</taxon>
        <taxon>Bacillota</taxon>
        <taxon>Bacilli</taxon>
        <taxon>Bacillales</taxon>
        <taxon>Bacillaceae</taxon>
        <taxon>Neobacillus</taxon>
    </lineage>
</organism>
<dbReference type="Pfam" id="PF03772">
    <property type="entry name" value="Competence"/>
    <property type="match status" value="1"/>
</dbReference>
<evidence type="ECO:0000313" key="9">
    <source>
        <dbReference type="Proteomes" id="UP001241748"/>
    </source>
</evidence>
<protein>
    <submittedName>
        <fullName evidence="8">DNA internalization-related competence protein ComEC/Rec2</fullName>
    </submittedName>
</protein>
<feature type="transmembrane region" description="Helical" evidence="6">
    <location>
        <begin position="6"/>
        <end position="36"/>
    </location>
</feature>
<dbReference type="InterPro" id="IPR036866">
    <property type="entry name" value="RibonucZ/Hydroxyglut_hydro"/>
</dbReference>
<feature type="transmembrane region" description="Helical" evidence="6">
    <location>
        <begin position="395"/>
        <end position="418"/>
    </location>
</feature>
<feature type="transmembrane region" description="Helical" evidence="6">
    <location>
        <begin position="487"/>
        <end position="504"/>
    </location>
</feature>
<evidence type="ECO:0000256" key="6">
    <source>
        <dbReference type="SAM" id="Phobius"/>
    </source>
</evidence>
<dbReference type="NCBIfam" id="TIGR00361">
    <property type="entry name" value="ComEC_Rec2"/>
    <property type="match status" value="1"/>
</dbReference>
<evidence type="ECO:0000259" key="7">
    <source>
        <dbReference type="SMART" id="SM00849"/>
    </source>
</evidence>
<proteinExistence type="predicted"/>
<evidence type="ECO:0000256" key="3">
    <source>
        <dbReference type="ARBA" id="ARBA00022692"/>
    </source>
</evidence>
<name>A0ABV4YNL6_9BACI</name>
<feature type="transmembrane region" description="Helical" evidence="6">
    <location>
        <begin position="321"/>
        <end position="347"/>
    </location>
</feature>
<evidence type="ECO:0000256" key="1">
    <source>
        <dbReference type="ARBA" id="ARBA00004651"/>
    </source>
</evidence>
<feature type="transmembrane region" description="Helical" evidence="6">
    <location>
        <begin position="456"/>
        <end position="475"/>
    </location>
</feature>
<dbReference type="Gene3D" id="3.60.15.10">
    <property type="entry name" value="Ribonuclease Z/Hydroxyacylglutathione hydrolase-like"/>
    <property type="match status" value="1"/>
</dbReference>
<evidence type="ECO:0000256" key="2">
    <source>
        <dbReference type="ARBA" id="ARBA00022475"/>
    </source>
</evidence>
<accession>A0ABV4YNL6</accession>
<dbReference type="NCBIfam" id="TIGR00360">
    <property type="entry name" value="ComEC_N-term"/>
    <property type="match status" value="1"/>
</dbReference>
<evidence type="ECO:0000313" key="8">
    <source>
        <dbReference type="EMBL" id="MFB3165864.1"/>
    </source>
</evidence>
<gene>
    <name evidence="8" type="ORF">P5G62_001750</name>
</gene>
<dbReference type="Pfam" id="PF00753">
    <property type="entry name" value="Lactamase_B"/>
    <property type="match status" value="1"/>
</dbReference>
<dbReference type="RefSeq" id="WP_306073363.1">
    <property type="nucleotide sequence ID" value="NZ_JAROBZ020000001.1"/>
</dbReference>
<keyword evidence="4 6" id="KW-1133">Transmembrane helix</keyword>
<keyword evidence="5 6" id="KW-0472">Membrane</keyword>
<dbReference type="Pfam" id="PF13567">
    <property type="entry name" value="DUF4131"/>
    <property type="match status" value="1"/>
</dbReference>
<evidence type="ECO:0000256" key="4">
    <source>
        <dbReference type="ARBA" id="ARBA00022989"/>
    </source>
</evidence>
<dbReference type="InterPro" id="IPR052159">
    <property type="entry name" value="Competence_DNA_uptake"/>
</dbReference>
<dbReference type="InterPro" id="IPR035681">
    <property type="entry name" value="ComA-like_MBL"/>
</dbReference>
<comment type="caution">
    <text evidence="8">The sequence shown here is derived from an EMBL/GenBank/DDBJ whole genome shotgun (WGS) entry which is preliminary data.</text>
</comment>
<dbReference type="PANTHER" id="PTHR30619:SF1">
    <property type="entry name" value="RECOMBINATION PROTEIN 2"/>
    <property type="match status" value="1"/>
</dbReference>
<dbReference type="SMART" id="SM00849">
    <property type="entry name" value="Lactamase_B"/>
    <property type="match status" value="1"/>
</dbReference>
<feature type="transmembrane region" description="Helical" evidence="6">
    <location>
        <begin position="234"/>
        <end position="257"/>
    </location>
</feature>
<feature type="domain" description="Metallo-beta-lactamase" evidence="7">
    <location>
        <begin position="517"/>
        <end position="728"/>
    </location>
</feature>
<dbReference type="PANTHER" id="PTHR30619">
    <property type="entry name" value="DNA INTERNALIZATION/COMPETENCE PROTEIN COMEC/REC2"/>
    <property type="match status" value="1"/>
</dbReference>
<dbReference type="CDD" id="cd07731">
    <property type="entry name" value="ComA-like_MBL-fold"/>
    <property type="match status" value="1"/>
</dbReference>
<keyword evidence="2" id="KW-1003">Cell membrane</keyword>
<feature type="transmembrane region" description="Helical" evidence="6">
    <location>
        <begin position="359"/>
        <end position="383"/>
    </location>
</feature>
<keyword evidence="9" id="KW-1185">Reference proteome</keyword>
<reference evidence="8 9" key="1">
    <citation type="submission" date="2024-05" db="EMBL/GenBank/DDBJ databases">
        <authorList>
            <person name="Venkateswaran K."/>
        </authorList>
    </citation>
    <scope>NUCLEOTIDE SEQUENCE [LARGE SCALE GENOMIC DNA]</scope>
    <source>
        <strain evidence="8 9">179-C4-2-HS</strain>
    </source>
</reference>
<dbReference type="InterPro" id="IPR004477">
    <property type="entry name" value="ComEC_N"/>
</dbReference>
<dbReference type="EMBL" id="JAROBZ020000001">
    <property type="protein sequence ID" value="MFB3165864.1"/>
    <property type="molecule type" value="Genomic_DNA"/>
</dbReference>